<evidence type="ECO:0000313" key="3">
    <source>
        <dbReference type="EMBL" id="PUZ47178.1"/>
    </source>
</evidence>
<protein>
    <recommendedName>
        <fullName evidence="2">Disease resistance protein At4g27190-like leucine-rich repeats domain-containing protein</fullName>
    </recommendedName>
</protein>
<gene>
    <name evidence="3" type="ORF">GQ55_7G142900</name>
</gene>
<sequence length="853" mass="96336">MQRKIAEELKLDPETVMATFDKQDEEDDFNGADLGSRDVIPSVSQVINQTLVNRKFVMVFLNGSDDEVDVRKFGIIPDYCNHVIVWTFKRRPLTINHHHDEIASKLRYTHLFLNSRWSDDEIRTSEFHALLREEAANVVARNPWMQSVDPTMVTECCLCELFLQYSFHRATGFDWVAHAPNYWMCDGIIKGDGTRKISDTLHQEISWMCDGSMLGEVFGRLMEDPKAPFYTKAILERASSLFVVLDKSSENPQGSPNVFLKHCCNLGVLILSHCSFSFMSPPFLQSYGCLTLRYTEWDDILSEETMDIMTNLRELNIEGFLCWQLISSRLQGRLRYLQKLRIIKPTTHKAETTSIDCFNSLFVDKVDLEILDRSGNRDMENLPANLSMAKSLQMLILMAGLPSSLRSFSFDGYGPANKWTSSFKLPLEFSSEPKQSHDTDQRDAKTSKISLQGCTQLENLFVRGLPNLVELDLSGSAIKRLFLLGCENLRVIIWRSDDSMEQLKLEEYSGVVHLEATVKEKTEPSNSPRHHTVIASPYGDLSTEIGNNVPTLVFPQPPTQRSDRPIEISNESRSLGMLAKSLHVHDAATSASMPSSYRLKWCHVERCPKLDTIFPAQADGGNQLQTIWASNLQMARCIWSQGVSVFHSFQNLQHLHLRSCPRLQFALPVWVASFPSLETLHIIRCGDLTHVFVLDEWYPEGRVARGVPFPKLTTIHLHDLPKLRQICEVKMLALALETLRIRGVLEPAPAAGLARPRARREAAGRRGGEGRLGRAGVGRARRRPPPQPLRATRAVALLQAEAPPQGHRSQVNPEPCVASTLPLLAATGDGRLVRPLRWTLVRLQQLHFVGVCC</sequence>
<dbReference type="EMBL" id="CM009755">
    <property type="protein sequence ID" value="PUZ47178.1"/>
    <property type="molecule type" value="Genomic_DNA"/>
</dbReference>
<dbReference type="Gramene" id="PUZ47178">
    <property type="protein sequence ID" value="PUZ47178"/>
    <property type="gene ID" value="GQ55_7G142900"/>
</dbReference>
<dbReference type="STRING" id="1504633.A0A2T7CV15"/>
<name>A0A2T7CV15_9POAL</name>
<reference evidence="3 4" key="1">
    <citation type="submission" date="2018-04" db="EMBL/GenBank/DDBJ databases">
        <title>WGS assembly of Panicum hallii var. hallii HAL2.</title>
        <authorList>
            <person name="Lovell J."/>
            <person name="Jenkins J."/>
            <person name="Lowry D."/>
            <person name="Mamidi S."/>
            <person name="Sreedasyam A."/>
            <person name="Weng X."/>
            <person name="Barry K."/>
            <person name="Bonette J."/>
            <person name="Campitelli B."/>
            <person name="Daum C."/>
            <person name="Gordon S."/>
            <person name="Gould B."/>
            <person name="Lipzen A."/>
            <person name="MacQueen A."/>
            <person name="Palacio-Mejia J."/>
            <person name="Plott C."/>
            <person name="Shakirov E."/>
            <person name="Shu S."/>
            <person name="Yoshinaga Y."/>
            <person name="Zane M."/>
            <person name="Rokhsar D."/>
            <person name="Grimwood J."/>
            <person name="Schmutz J."/>
            <person name="Juenger T."/>
        </authorList>
    </citation>
    <scope>NUCLEOTIDE SEQUENCE [LARGE SCALE GENOMIC DNA]</scope>
    <source>
        <strain evidence="4">cv. HAL2</strain>
    </source>
</reference>
<feature type="region of interest" description="Disordered" evidence="1">
    <location>
        <begin position="756"/>
        <end position="787"/>
    </location>
</feature>
<keyword evidence="4" id="KW-1185">Reference proteome</keyword>
<dbReference type="AlphaFoldDB" id="A0A2T7CV15"/>
<feature type="domain" description="Disease resistance protein At4g27190-like leucine-rich repeats" evidence="2">
    <location>
        <begin position="623"/>
        <end position="686"/>
    </location>
</feature>
<dbReference type="Pfam" id="PF23247">
    <property type="entry name" value="LRR_RPS2"/>
    <property type="match status" value="1"/>
</dbReference>
<dbReference type="SUPFAM" id="SSF52058">
    <property type="entry name" value="L domain-like"/>
    <property type="match status" value="1"/>
</dbReference>
<proteinExistence type="predicted"/>
<dbReference type="InterPro" id="IPR050905">
    <property type="entry name" value="Plant_NBS-LRR"/>
</dbReference>
<dbReference type="Proteomes" id="UP000244336">
    <property type="component" value="Chromosome 7"/>
</dbReference>
<dbReference type="PANTHER" id="PTHR33463:SF194">
    <property type="entry name" value="OS04G0431700 PROTEIN"/>
    <property type="match status" value="1"/>
</dbReference>
<dbReference type="PANTHER" id="PTHR33463">
    <property type="entry name" value="NB-ARC DOMAIN-CONTAINING PROTEIN-RELATED"/>
    <property type="match status" value="1"/>
</dbReference>
<evidence type="ECO:0000259" key="2">
    <source>
        <dbReference type="Pfam" id="PF23247"/>
    </source>
</evidence>
<accession>A0A2T7CV15</accession>
<dbReference type="Gene3D" id="3.80.10.10">
    <property type="entry name" value="Ribonuclease Inhibitor"/>
    <property type="match status" value="2"/>
</dbReference>
<dbReference type="InterPro" id="IPR057135">
    <property type="entry name" value="At4g27190-like_LRR"/>
</dbReference>
<evidence type="ECO:0000313" key="4">
    <source>
        <dbReference type="Proteomes" id="UP000244336"/>
    </source>
</evidence>
<evidence type="ECO:0000256" key="1">
    <source>
        <dbReference type="SAM" id="MobiDB-lite"/>
    </source>
</evidence>
<feature type="compositionally biased region" description="Basic and acidic residues" evidence="1">
    <location>
        <begin position="759"/>
        <end position="772"/>
    </location>
</feature>
<organism evidence="3 4">
    <name type="scientific">Panicum hallii var. hallii</name>
    <dbReference type="NCBI Taxonomy" id="1504633"/>
    <lineage>
        <taxon>Eukaryota</taxon>
        <taxon>Viridiplantae</taxon>
        <taxon>Streptophyta</taxon>
        <taxon>Embryophyta</taxon>
        <taxon>Tracheophyta</taxon>
        <taxon>Spermatophyta</taxon>
        <taxon>Magnoliopsida</taxon>
        <taxon>Liliopsida</taxon>
        <taxon>Poales</taxon>
        <taxon>Poaceae</taxon>
        <taxon>PACMAD clade</taxon>
        <taxon>Panicoideae</taxon>
        <taxon>Panicodae</taxon>
        <taxon>Paniceae</taxon>
        <taxon>Panicinae</taxon>
        <taxon>Panicum</taxon>
        <taxon>Panicum sect. Panicum</taxon>
    </lineage>
</organism>
<dbReference type="OrthoDB" id="676759at2759"/>
<dbReference type="InterPro" id="IPR032675">
    <property type="entry name" value="LRR_dom_sf"/>
</dbReference>